<dbReference type="InterPro" id="IPR001087">
    <property type="entry name" value="GDSL"/>
</dbReference>
<dbReference type="Proteomes" id="UP001327560">
    <property type="component" value="Chromosome 7"/>
</dbReference>
<dbReference type="InterPro" id="IPR035669">
    <property type="entry name" value="SGNH_plant_lipase-like"/>
</dbReference>
<protein>
    <submittedName>
        <fullName evidence="3">GDSL esterase/lipase</fullName>
    </submittedName>
</protein>
<feature type="signal peptide" evidence="2">
    <location>
        <begin position="1"/>
        <end position="20"/>
    </location>
</feature>
<accession>A0AAQ3KR92</accession>
<dbReference type="Pfam" id="PF00657">
    <property type="entry name" value="Lipase_GDSL"/>
    <property type="match status" value="1"/>
</dbReference>
<name>A0AAQ3KR92_9LILI</name>
<evidence type="ECO:0000313" key="4">
    <source>
        <dbReference type="Proteomes" id="UP001327560"/>
    </source>
</evidence>
<dbReference type="AlphaFoldDB" id="A0AAQ3KR92"/>
<dbReference type="PANTHER" id="PTHR45642">
    <property type="entry name" value="GDSL ESTERASE/LIPASE EXL3"/>
    <property type="match status" value="1"/>
</dbReference>
<dbReference type="FunFam" id="3.40.50.1110:FF:000003">
    <property type="entry name" value="GDSL esterase/lipase APG"/>
    <property type="match status" value="1"/>
</dbReference>
<dbReference type="InterPro" id="IPR036514">
    <property type="entry name" value="SGNH_hydro_sf"/>
</dbReference>
<organism evidence="3 4">
    <name type="scientific">Canna indica</name>
    <name type="common">Indian-shot</name>
    <dbReference type="NCBI Taxonomy" id="4628"/>
    <lineage>
        <taxon>Eukaryota</taxon>
        <taxon>Viridiplantae</taxon>
        <taxon>Streptophyta</taxon>
        <taxon>Embryophyta</taxon>
        <taxon>Tracheophyta</taxon>
        <taxon>Spermatophyta</taxon>
        <taxon>Magnoliopsida</taxon>
        <taxon>Liliopsida</taxon>
        <taxon>Zingiberales</taxon>
        <taxon>Cannaceae</taxon>
        <taxon>Canna</taxon>
    </lineage>
</organism>
<dbReference type="SUPFAM" id="SSF52266">
    <property type="entry name" value="SGNH hydrolase"/>
    <property type="match status" value="1"/>
</dbReference>
<dbReference type="Gene3D" id="3.40.50.1110">
    <property type="entry name" value="SGNH hydrolase"/>
    <property type="match status" value="1"/>
</dbReference>
<proteinExistence type="inferred from homology"/>
<keyword evidence="2" id="KW-0732">Signal</keyword>
<dbReference type="EMBL" id="CP136896">
    <property type="protein sequence ID" value="WOL13593.1"/>
    <property type="molecule type" value="Genomic_DNA"/>
</dbReference>
<comment type="similarity">
    <text evidence="1">Belongs to the 'GDSL' lipolytic enzyme family.</text>
</comment>
<evidence type="ECO:0000313" key="3">
    <source>
        <dbReference type="EMBL" id="WOL13593.1"/>
    </source>
</evidence>
<sequence length="353" mass="39104">MAPNPIILLVVLFLLPLSSSSLPPPHPIPAIIVFGDSTVDSGNNNYLVTLLKANFPPYGRDFPGGRPTGRFCNGRLVTDFISEALGLPPTVPPYLDPAYSIQDFAAGVSFASAGTGLDIATSQPFAVIPLMQEAELFKEYTVQLARDLGEEKARYIISEAAYIVSVGTNDFIENYFSMTTDRRKQFSLEEFGDYIIGVAAKFLTEIYSLGARKIAFSGLTPFGCLPVVRAANLLNNRECVEEFNEAAREFNVKLEEMIDRLDASLPGIKLRYTAVYDFLLYAIQHPRLYGFENAVEACCGTGEFEVGFLCNKWNPYTCEDADRHLFWDAVHPSEKLNAWLANLTLNTSLAEFL</sequence>
<dbReference type="InterPro" id="IPR050592">
    <property type="entry name" value="GDSL_lipolytic_enzyme"/>
</dbReference>
<evidence type="ECO:0000256" key="2">
    <source>
        <dbReference type="SAM" id="SignalP"/>
    </source>
</evidence>
<dbReference type="PANTHER" id="PTHR45642:SF46">
    <property type="entry name" value="OS06G0636700 PROTEIN"/>
    <property type="match status" value="1"/>
</dbReference>
<feature type="chain" id="PRO_5042906770" evidence="2">
    <location>
        <begin position="21"/>
        <end position="353"/>
    </location>
</feature>
<keyword evidence="4" id="KW-1185">Reference proteome</keyword>
<evidence type="ECO:0000256" key="1">
    <source>
        <dbReference type="ARBA" id="ARBA00008668"/>
    </source>
</evidence>
<gene>
    <name evidence="3" type="ORF">Cni_G22363</name>
</gene>
<reference evidence="3 4" key="1">
    <citation type="submission" date="2023-10" db="EMBL/GenBank/DDBJ databases">
        <title>Chromosome-scale genome assembly provides insights into flower coloration mechanisms of Canna indica.</title>
        <authorList>
            <person name="Li C."/>
        </authorList>
    </citation>
    <scope>NUCLEOTIDE SEQUENCE [LARGE SCALE GENOMIC DNA]</scope>
    <source>
        <tissue evidence="3">Flower</tissue>
    </source>
</reference>
<dbReference type="GO" id="GO:0016788">
    <property type="term" value="F:hydrolase activity, acting on ester bonds"/>
    <property type="evidence" value="ECO:0007669"/>
    <property type="project" value="InterPro"/>
</dbReference>
<dbReference type="CDD" id="cd01837">
    <property type="entry name" value="SGNH_plant_lipase_like"/>
    <property type="match status" value="1"/>
</dbReference>